<dbReference type="AlphaFoldDB" id="A0A7R9KQP3"/>
<dbReference type="Proteomes" id="UP000759131">
    <property type="component" value="Unassembled WGS sequence"/>
</dbReference>
<evidence type="ECO:0000313" key="2">
    <source>
        <dbReference type="Proteomes" id="UP000759131"/>
    </source>
</evidence>
<dbReference type="EMBL" id="OC859354">
    <property type="protein sequence ID" value="CAD7627499.1"/>
    <property type="molecule type" value="Genomic_DNA"/>
</dbReference>
<accession>A0A7R9KQP3</accession>
<organism evidence="1">
    <name type="scientific">Medioppia subpectinata</name>
    <dbReference type="NCBI Taxonomy" id="1979941"/>
    <lineage>
        <taxon>Eukaryota</taxon>
        <taxon>Metazoa</taxon>
        <taxon>Ecdysozoa</taxon>
        <taxon>Arthropoda</taxon>
        <taxon>Chelicerata</taxon>
        <taxon>Arachnida</taxon>
        <taxon>Acari</taxon>
        <taxon>Acariformes</taxon>
        <taxon>Sarcoptiformes</taxon>
        <taxon>Oribatida</taxon>
        <taxon>Brachypylina</taxon>
        <taxon>Oppioidea</taxon>
        <taxon>Oppiidae</taxon>
        <taxon>Medioppia</taxon>
    </lineage>
</organism>
<dbReference type="EMBL" id="CAJPIZ010004779">
    <property type="protein sequence ID" value="CAG2107929.1"/>
    <property type="molecule type" value="Genomic_DNA"/>
</dbReference>
<keyword evidence="2" id="KW-1185">Reference proteome</keyword>
<evidence type="ECO:0000313" key="1">
    <source>
        <dbReference type="EMBL" id="CAD7627499.1"/>
    </source>
</evidence>
<protein>
    <submittedName>
        <fullName evidence="1">Uncharacterized protein</fullName>
    </submittedName>
</protein>
<sequence length="421" mass="46001">MSVVLCAVELSQAAAPTTNTLKVTDKNHLKKADRETQFICEYTTSETVTKVGIYQVGVGLPILEVTAAGTIFNKFDGKINSATYDVTNKDFHKATFSIKKADAPVLEEIATFAVAVKDPVDTDKPNEFKSGGQLDGTCAYDIPVGETLIKLEILSGDRVIAAGDKYFKFTYPKPEGFSDVRAQFDREKSRATFTVNKLTDKSAGEFRCRYTVEDGSTPKITKVIVSNGIVLIYINDTPIVTDVMLTIEDKNHLNKDNRETVFVGTFTKIKDAANIVVNVVKIDEKPAFTLFTVDAKGSMLNKLSDKIMLAEFDPNNKDGQKTTFTLKKAGAPAPGGVYRCDVDAPGTITVSSKTIKVYTNSELISFDVGVYGADRDHNIVVEMHGSCAYDIPVGETLKQLEVSSGDRDFISGVYADDIFTF</sequence>
<name>A0A7R9KQP3_9ACAR</name>
<feature type="non-terminal residue" evidence="1">
    <location>
        <position position="421"/>
    </location>
</feature>
<proteinExistence type="predicted"/>
<reference evidence="1" key="1">
    <citation type="submission" date="2020-11" db="EMBL/GenBank/DDBJ databases">
        <authorList>
            <person name="Tran Van P."/>
        </authorList>
    </citation>
    <scope>NUCLEOTIDE SEQUENCE</scope>
</reference>
<gene>
    <name evidence="1" type="ORF">OSB1V03_LOCUS7925</name>
</gene>